<keyword evidence="1" id="KW-1133">Transmembrane helix</keyword>
<dbReference type="PANTHER" id="PTHR47032">
    <property type="entry name" value="UDP-D-XYLOSE:L-FUCOSE ALPHA-1,3-D-XYLOSYLTRANSFERASE-RELATED"/>
    <property type="match status" value="1"/>
</dbReference>
<dbReference type="PANTHER" id="PTHR47032:SF1">
    <property type="entry name" value="UDP-D-XYLOSE:L-FUCOSE ALPHA-1,3-D-XYLOSYLTRANSFERASE-RELATED"/>
    <property type="match status" value="1"/>
</dbReference>
<keyword evidence="1" id="KW-0472">Membrane</keyword>
<name>A0AAD7UKL9_9STRA</name>
<gene>
    <name evidence="3" type="ORF">CTAYLR_008616</name>
</gene>
<protein>
    <recommendedName>
        <fullName evidence="2">Nucleotide-diphospho-sugar transferase domain-containing protein</fullName>
    </recommendedName>
</protein>
<evidence type="ECO:0000313" key="3">
    <source>
        <dbReference type="EMBL" id="KAJ8607748.1"/>
    </source>
</evidence>
<dbReference type="Pfam" id="PF03407">
    <property type="entry name" value="Nucleotid_trans"/>
    <property type="match status" value="1"/>
</dbReference>
<dbReference type="GO" id="GO:0016757">
    <property type="term" value="F:glycosyltransferase activity"/>
    <property type="evidence" value="ECO:0007669"/>
    <property type="project" value="TreeGrafter"/>
</dbReference>
<dbReference type="InterPro" id="IPR052636">
    <property type="entry name" value="UDP-D-xylose:L-fucose_XylT"/>
</dbReference>
<keyword evidence="1" id="KW-0812">Transmembrane</keyword>
<proteinExistence type="predicted"/>
<sequence length="501" mass="56624">MRHHRWFVVGVVFGLLFAALSSPRRRRRRRRRRLSSALNGSACVAGTGWRDLAHVPRLATLQDINSDIPASIQTGPRDALVLLPKNQQGISSCEEVDVVVAQASPGRCLVVGETRYPAYRVTRHERFEEEWRPIARIREAKQRMPSDSTRKRARTLEVRLLAKLDAVLAELEPVVADAARFADPAYAATISSRGAVLVMCINAGNLDLLMNFVLSTECARIPARDNLVVFAADVDVRDALAAAGVRAFRHTALGDFRGDAARNYGDHQFVEMMWLKITCVFLVNHLGYDALFQDADLVWWRNPWPYFAARPDLDSFWMDDGARTSRFAPHFPNTGFYLIRANPRTNLFTTQLLGSYSTVLAWQSHQALVSQLLAEAHALYGLTLKILAKEEFPSGKQLHHNRPLFDKIHAKTFVPYCFHMCWTAGKADKLKFLKQEGLWPNECRPRRLDCAFRALGPSIVLVFRLRILGEDLHRSPRTQLCEVVVVVDVHRVLLPESGLES</sequence>
<accession>A0AAD7UKL9</accession>
<feature type="transmembrane region" description="Helical" evidence="1">
    <location>
        <begin position="6"/>
        <end position="23"/>
    </location>
</feature>
<dbReference type="InterPro" id="IPR005069">
    <property type="entry name" value="Nucl-diP-sugar_transferase"/>
</dbReference>
<evidence type="ECO:0000313" key="4">
    <source>
        <dbReference type="Proteomes" id="UP001230188"/>
    </source>
</evidence>
<evidence type="ECO:0000256" key="1">
    <source>
        <dbReference type="SAM" id="Phobius"/>
    </source>
</evidence>
<feature type="domain" description="Nucleotide-diphospho-sugar transferase" evidence="2">
    <location>
        <begin position="224"/>
        <end position="433"/>
    </location>
</feature>
<comment type="caution">
    <text evidence="3">The sequence shown here is derived from an EMBL/GenBank/DDBJ whole genome shotgun (WGS) entry which is preliminary data.</text>
</comment>
<dbReference type="Proteomes" id="UP001230188">
    <property type="component" value="Unassembled WGS sequence"/>
</dbReference>
<organism evidence="3 4">
    <name type="scientific">Chrysophaeum taylorii</name>
    <dbReference type="NCBI Taxonomy" id="2483200"/>
    <lineage>
        <taxon>Eukaryota</taxon>
        <taxon>Sar</taxon>
        <taxon>Stramenopiles</taxon>
        <taxon>Ochrophyta</taxon>
        <taxon>Pelagophyceae</taxon>
        <taxon>Pelagomonadales</taxon>
        <taxon>Pelagomonadaceae</taxon>
        <taxon>Chrysophaeum</taxon>
    </lineage>
</organism>
<dbReference type="EMBL" id="JAQMWT010000198">
    <property type="protein sequence ID" value="KAJ8607748.1"/>
    <property type="molecule type" value="Genomic_DNA"/>
</dbReference>
<keyword evidence="4" id="KW-1185">Reference proteome</keyword>
<dbReference type="GO" id="GO:0005794">
    <property type="term" value="C:Golgi apparatus"/>
    <property type="evidence" value="ECO:0007669"/>
    <property type="project" value="TreeGrafter"/>
</dbReference>
<evidence type="ECO:0000259" key="2">
    <source>
        <dbReference type="Pfam" id="PF03407"/>
    </source>
</evidence>
<reference evidence="3" key="1">
    <citation type="submission" date="2023-01" db="EMBL/GenBank/DDBJ databases">
        <title>Metagenome sequencing of chrysophaentin producing Chrysophaeum taylorii.</title>
        <authorList>
            <person name="Davison J."/>
            <person name="Bewley C."/>
        </authorList>
    </citation>
    <scope>NUCLEOTIDE SEQUENCE</scope>
    <source>
        <strain evidence="3">NIES-1699</strain>
    </source>
</reference>
<dbReference type="AlphaFoldDB" id="A0AAD7UKL9"/>